<feature type="compositionally biased region" description="Acidic residues" evidence="1">
    <location>
        <begin position="269"/>
        <end position="278"/>
    </location>
</feature>
<evidence type="ECO:0000313" key="3">
    <source>
        <dbReference type="Proteomes" id="UP001150538"/>
    </source>
</evidence>
<gene>
    <name evidence="2" type="ORF">H4219_005168</name>
</gene>
<sequence>MARVNIPLDLMCRLNISGSDDLVLTPDSSASPPSTSDYTSDDSENGSMVFDTHTTSTAVVIGQTRRAHLIDNIARLAILNGYIEKICYLLCSWQPILGGHLFEYTSFVTLVLYKYTCFNVVENIVVTDNEPLIDQLMEHGKGLITKSVIFARRLKSVHETSPDQQQQLQQQQDIPEYEPTVTAKAADLAEGNDSNLDHGNANNEILFNGTQYYCGLIILTCAFLFCSTVFPDVDFYEQHSELFPMIDEASKLYAELRKKDQTGSQIDDLASDYSDESESGDRSDYSAESDYDVDEEDDEDKDTNSHVHYVSNDNGDEDDDIQHLFGDAIQDMFEQITQNDDIINMISDSMTGVEYLENIPLVDYETGVVENVHIKGFGETPLGPSEWIDDLQAAGYFSYDSIMNRMELYKQASQYN</sequence>
<dbReference type="Proteomes" id="UP001150538">
    <property type="component" value="Unassembled WGS sequence"/>
</dbReference>
<dbReference type="AlphaFoldDB" id="A0A9W7ZVQ0"/>
<proteinExistence type="predicted"/>
<protein>
    <submittedName>
        <fullName evidence="2">Uncharacterized protein</fullName>
    </submittedName>
</protein>
<comment type="caution">
    <text evidence="2">The sequence shown here is derived from an EMBL/GenBank/DDBJ whole genome shotgun (WGS) entry which is preliminary data.</text>
</comment>
<feature type="compositionally biased region" description="Acidic residues" evidence="1">
    <location>
        <begin position="287"/>
        <end position="301"/>
    </location>
</feature>
<organism evidence="2 3">
    <name type="scientific">Mycoemilia scoparia</name>
    <dbReference type="NCBI Taxonomy" id="417184"/>
    <lineage>
        <taxon>Eukaryota</taxon>
        <taxon>Fungi</taxon>
        <taxon>Fungi incertae sedis</taxon>
        <taxon>Zoopagomycota</taxon>
        <taxon>Kickxellomycotina</taxon>
        <taxon>Kickxellomycetes</taxon>
        <taxon>Kickxellales</taxon>
        <taxon>Kickxellaceae</taxon>
        <taxon>Mycoemilia</taxon>
    </lineage>
</organism>
<feature type="region of interest" description="Disordered" evidence="1">
    <location>
        <begin position="23"/>
        <end position="46"/>
    </location>
</feature>
<evidence type="ECO:0000313" key="2">
    <source>
        <dbReference type="EMBL" id="KAJ1913544.1"/>
    </source>
</evidence>
<keyword evidence="3" id="KW-1185">Reference proteome</keyword>
<reference evidence="2" key="1">
    <citation type="submission" date="2022-07" db="EMBL/GenBank/DDBJ databases">
        <title>Phylogenomic reconstructions and comparative analyses of Kickxellomycotina fungi.</title>
        <authorList>
            <person name="Reynolds N.K."/>
            <person name="Stajich J.E."/>
            <person name="Barry K."/>
            <person name="Grigoriev I.V."/>
            <person name="Crous P."/>
            <person name="Smith M.E."/>
        </authorList>
    </citation>
    <scope>NUCLEOTIDE SEQUENCE</scope>
    <source>
        <strain evidence="2">NBRC 100468</strain>
    </source>
</reference>
<feature type="region of interest" description="Disordered" evidence="1">
    <location>
        <begin position="264"/>
        <end position="319"/>
    </location>
</feature>
<feature type="compositionally biased region" description="Low complexity" evidence="1">
    <location>
        <begin position="25"/>
        <end position="38"/>
    </location>
</feature>
<dbReference type="EMBL" id="JANBPU010000255">
    <property type="protein sequence ID" value="KAJ1913544.1"/>
    <property type="molecule type" value="Genomic_DNA"/>
</dbReference>
<accession>A0A9W7ZVQ0</accession>
<name>A0A9W7ZVQ0_9FUNG</name>
<evidence type="ECO:0000256" key="1">
    <source>
        <dbReference type="SAM" id="MobiDB-lite"/>
    </source>
</evidence>